<dbReference type="RefSeq" id="WP_125018524.1">
    <property type="nucleotide sequence ID" value="NZ_RQVQ01000011.1"/>
</dbReference>
<gene>
    <name evidence="1" type="ORF">EG240_06185</name>
</gene>
<reference evidence="1 2" key="1">
    <citation type="submission" date="2018-11" db="EMBL/GenBank/DDBJ databases">
        <title>Flavobacterium sp. nov., YIM 102701-2 draft genome.</title>
        <authorList>
            <person name="Li G."/>
            <person name="Jiang Y."/>
        </authorList>
    </citation>
    <scope>NUCLEOTIDE SEQUENCE [LARGE SCALE GENOMIC DNA]</scope>
    <source>
        <strain evidence="1 2">YIM 102701-2</strain>
    </source>
</reference>
<proteinExistence type="predicted"/>
<dbReference type="Proteomes" id="UP000275719">
    <property type="component" value="Unassembled WGS sequence"/>
</dbReference>
<sequence length="160" mass="18683">MNKSRYMIINYVFLLLFITSCNNKQLDLEKTRSENIQKNHIDKPEIEQIIIKHFGGRSLNDSIVYLINNKGFEFHIYSKNKEKSSSKVKDLKEGVFTDLTNKINLSDFKEITNGKSFQETDGYDTEIRILTKNQIISKTNGFGNENWDLITIFINSLNYN</sequence>
<protein>
    <recommendedName>
        <fullName evidence="3">Lipoprotein</fullName>
    </recommendedName>
</protein>
<keyword evidence="2" id="KW-1185">Reference proteome</keyword>
<dbReference type="PROSITE" id="PS51257">
    <property type="entry name" value="PROKAR_LIPOPROTEIN"/>
    <property type="match status" value="1"/>
</dbReference>
<evidence type="ECO:0000313" key="1">
    <source>
        <dbReference type="EMBL" id="RRJ91256.1"/>
    </source>
</evidence>
<dbReference type="EMBL" id="RQVQ01000011">
    <property type="protein sequence ID" value="RRJ91256.1"/>
    <property type="molecule type" value="Genomic_DNA"/>
</dbReference>
<comment type="caution">
    <text evidence="1">The sequence shown here is derived from an EMBL/GenBank/DDBJ whole genome shotgun (WGS) entry which is preliminary data.</text>
</comment>
<organism evidence="1 2">
    <name type="scientific">Paenimyroides tangerinum</name>
    <dbReference type="NCBI Taxonomy" id="2488728"/>
    <lineage>
        <taxon>Bacteria</taxon>
        <taxon>Pseudomonadati</taxon>
        <taxon>Bacteroidota</taxon>
        <taxon>Flavobacteriia</taxon>
        <taxon>Flavobacteriales</taxon>
        <taxon>Flavobacteriaceae</taxon>
        <taxon>Paenimyroides</taxon>
    </lineage>
</organism>
<dbReference type="AlphaFoldDB" id="A0A3P3WB77"/>
<evidence type="ECO:0008006" key="3">
    <source>
        <dbReference type="Google" id="ProtNLM"/>
    </source>
</evidence>
<evidence type="ECO:0000313" key="2">
    <source>
        <dbReference type="Proteomes" id="UP000275719"/>
    </source>
</evidence>
<accession>A0A3P3WB77</accession>
<name>A0A3P3WB77_9FLAO</name>